<dbReference type="Gene3D" id="3.40.50.300">
    <property type="entry name" value="P-loop containing nucleotide triphosphate hydrolases"/>
    <property type="match status" value="1"/>
</dbReference>
<sequence>FLSRQKIMSTIFALSSGSLPAALAIFRLSGPRSKDALVQMTKKTIFKPRYMHYTKLYDSGGKLFDVAMAVHFPGPATYTGEDTSEIFIHGSKAIVERMSHTLSSLPGMRHASAGEFTKRALVNGKMNVHEVNALGALLQSSTPRQLNQAHRALAQGDWLQHSITRIRGKLAVLADFGEDVRSDPNEIRRDIQDLLNEIKDKRRKGTAGNRVRNGIRIVLVGRPNAGKSSLFNRLCGFDRAIVSSVPGTTRDSLEIKRLIGGINVTIEDTAGIHSSHDPIERQGIERTIQRMREADLIVVVKDVTDSSHVDTHIISLLPSHIPSLVVRNKADLLPSTPPLHHSEVYTVATSVNGCHSLENKLEEMVLEMCPPNAELTLSAGMDEVEKLVEECLSHDDIGLINEILQMASIGWGRAETNDQLISTIMQQFCIGK</sequence>
<dbReference type="GO" id="GO:0030488">
    <property type="term" value="P:tRNA methylation"/>
    <property type="evidence" value="ECO:0007669"/>
    <property type="project" value="TreeGrafter"/>
</dbReference>
<protein>
    <recommendedName>
        <fullName evidence="9">TrmE-type G domain-containing protein</fullName>
    </recommendedName>
</protein>
<dbReference type="InterPro" id="IPR027417">
    <property type="entry name" value="P-loop_NTPase"/>
</dbReference>
<dbReference type="PANTHER" id="PTHR42714">
    <property type="entry name" value="TRNA MODIFICATION GTPASE GTPBP3"/>
    <property type="match status" value="1"/>
</dbReference>
<dbReference type="CDD" id="cd14858">
    <property type="entry name" value="TrmE_N"/>
    <property type="match status" value="1"/>
</dbReference>
<dbReference type="PRINTS" id="PR00326">
    <property type="entry name" value="GTP1OBG"/>
</dbReference>
<keyword evidence="4" id="KW-0342">GTP-binding</keyword>
<dbReference type="Pfam" id="PF10396">
    <property type="entry name" value="TrmE_N"/>
    <property type="match status" value="1"/>
</dbReference>
<feature type="non-terminal residue" evidence="7">
    <location>
        <position position="1"/>
    </location>
</feature>
<dbReference type="SUPFAM" id="SSF52540">
    <property type="entry name" value="P-loop containing nucleoside triphosphate hydrolases"/>
    <property type="match status" value="1"/>
</dbReference>
<dbReference type="NCBIfam" id="TIGR00231">
    <property type="entry name" value="small_GTP"/>
    <property type="match status" value="1"/>
</dbReference>
<dbReference type="InterPro" id="IPR005225">
    <property type="entry name" value="Small_GTP-bd"/>
</dbReference>
<dbReference type="Gene3D" id="1.20.120.430">
    <property type="entry name" value="tRNA modification GTPase MnmE domain 2"/>
    <property type="match status" value="1"/>
</dbReference>
<dbReference type="InterPro" id="IPR027368">
    <property type="entry name" value="MnmE_dom2"/>
</dbReference>
<evidence type="ECO:0008006" key="9">
    <source>
        <dbReference type="Google" id="ProtNLM"/>
    </source>
</evidence>
<keyword evidence="8" id="KW-1185">Reference proteome</keyword>
<dbReference type="InterPro" id="IPR027266">
    <property type="entry name" value="TrmE/GcvT-like"/>
</dbReference>
<dbReference type="HAMAP" id="MF_00379">
    <property type="entry name" value="GTPase_MnmE"/>
    <property type="match status" value="1"/>
</dbReference>
<dbReference type="AlphaFoldDB" id="A0AAV5U156"/>
<dbReference type="GO" id="GO:0005525">
    <property type="term" value="F:GTP binding"/>
    <property type="evidence" value="ECO:0007669"/>
    <property type="project" value="UniProtKB-KW"/>
</dbReference>
<keyword evidence="3" id="KW-0547">Nucleotide-binding</keyword>
<dbReference type="InterPro" id="IPR018948">
    <property type="entry name" value="GTP-bd_TrmE_N"/>
</dbReference>
<dbReference type="CDD" id="cd04164">
    <property type="entry name" value="trmE"/>
    <property type="match status" value="1"/>
</dbReference>
<feature type="domain" description="G" evidence="5">
    <location>
        <begin position="216"/>
        <end position="329"/>
    </location>
</feature>
<organism evidence="7 8">
    <name type="scientific">Pristionchus entomophagus</name>
    <dbReference type="NCBI Taxonomy" id="358040"/>
    <lineage>
        <taxon>Eukaryota</taxon>
        <taxon>Metazoa</taxon>
        <taxon>Ecdysozoa</taxon>
        <taxon>Nematoda</taxon>
        <taxon>Chromadorea</taxon>
        <taxon>Rhabditida</taxon>
        <taxon>Rhabditina</taxon>
        <taxon>Diplogasteromorpha</taxon>
        <taxon>Diplogasteroidea</taxon>
        <taxon>Neodiplogasteridae</taxon>
        <taxon>Pristionchus</taxon>
    </lineage>
</organism>
<evidence type="ECO:0000256" key="1">
    <source>
        <dbReference type="ARBA" id="ARBA00011043"/>
    </source>
</evidence>
<feature type="domain" description="GTP-binding protein TrmE N-terminal" evidence="6">
    <location>
        <begin position="10"/>
        <end position="125"/>
    </location>
</feature>
<evidence type="ECO:0000256" key="4">
    <source>
        <dbReference type="ARBA" id="ARBA00023134"/>
    </source>
</evidence>
<comment type="similarity">
    <text evidence="1">Belongs to the TRAFAC class TrmE-Era-EngA-EngB-Septin-like GTPase superfamily. TrmE GTPase family.</text>
</comment>
<keyword evidence="2" id="KW-0819">tRNA processing</keyword>
<dbReference type="GO" id="GO:0002098">
    <property type="term" value="P:tRNA wobble uridine modification"/>
    <property type="evidence" value="ECO:0007669"/>
    <property type="project" value="TreeGrafter"/>
</dbReference>
<dbReference type="PANTHER" id="PTHR42714:SF2">
    <property type="entry name" value="TRNA MODIFICATION GTPASE GTPBP3, MITOCHONDRIAL"/>
    <property type="match status" value="1"/>
</dbReference>
<proteinExistence type="inferred from homology"/>
<accession>A0AAV5U156</accession>
<dbReference type="EMBL" id="BTSX01000005">
    <property type="protein sequence ID" value="GMT00545.1"/>
    <property type="molecule type" value="Genomic_DNA"/>
</dbReference>
<gene>
    <name evidence="7" type="ORF">PENTCL1PPCAC_22719</name>
</gene>
<dbReference type="GO" id="GO:0003924">
    <property type="term" value="F:GTPase activity"/>
    <property type="evidence" value="ECO:0007669"/>
    <property type="project" value="InterPro"/>
</dbReference>
<evidence type="ECO:0000313" key="7">
    <source>
        <dbReference type="EMBL" id="GMT00545.1"/>
    </source>
</evidence>
<reference evidence="7" key="1">
    <citation type="submission" date="2023-10" db="EMBL/GenBank/DDBJ databases">
        <title>Genome assembly of Pristionchus species.</title>
        <authorList>
            <person name="Yoshida K."/>
            <person name="Sommer R.J."/>
        </authorList>
    </citation>
    <scope>NUCLEOTIDE SEQUENCE</scope>
    <source>
        <strain evidence="7">RS0144</strain>
    </source>
</reference>
<evidence type="ECO:0000256" key="2">
    <source>
        <dbReference type="ARBA" id="ARBA00022694"/>
    </source>
</evidence>
<evidence type="ECO:0000313" key="8">
    <source>
        <dbReference type="Proteomes" id="UP001432027"/>
    </source>
</evidence>
<dbReference type="InterPro" id="IPR004520">
    <property type="entry name" value="GTPase_MnmE"/>
</dbReference>
<dbReference type="InterPro" id="IPR006073">
    <property type="entry name" value="GTP-bd"/>
</dbReference>
<dbReference type="GO" id="GO:0005739">
    <property type="term" value="C:mitochondrion"/>
    <property type="evidence" value="ECO:0007669"/>
    <property type="project" value="TreeGrafter"/>
</dbReference>
<dbReference type="Pfam" id="PF01926">
    <property type="entry name" value="MMR_HSR1"/>
    <property type="match status" value="1"/>
</dbReference>
<evidence type="ECO:0000259" key="5">
    <source>
        <dbReference type="Pfam" id="PF01926"/>
    </source>
</evidence>
<evidence type="ECO:0000256" key="3">
    <source>
        <dbReference type="ARBA" id="ARBA00022741"/>
    </source>
</evidence>
<comment type="caution">
    <text evidence="7">The sequence shown here is derived from an EMBL/GenBank/DDBJ whole genome shotgun (WGS) entry which is preliminary data.</text>
</comment>
<dbReference type="Gene3D" id="3.30.1360.120">
    <property type="entry name" value="Probable tRNA modification gtpase trme, domain 1"/>
    <property type="match status" value="1"/>
</dbReference>
<evidence type="ECO:0000259" key="6">
    <source>
        <dbReference type="Pfam" id="PF10396"/>
    </source>
</evidence>
<dbReference type="InterPro" id="IPR031168">
    <property type="entry name" value="G_TrmE"/>
</dbReference>
<name>A0AAV5U156_9BILA</name>
<dbReference type="Proteomes" id="UP001432027">
    <property type="component" value="Unassembled WGS sequence"/>
</dbReference>